<dbReference type="SFLD" id="SFLDG01135">
    <property type="entry name" value="C1.5.6:_HAD__Beta-PGM__Phospha"/>
    <property type="match status" value="1"/>
</dbReference>
<dbReference type="GO" id="GO:0016787">
    <property type="term" value="F:hydrolase activity"/>
    <property type="evidence" value="ECO:0007669"/>
    <property type="project" value="UniProtKB-KW"/>
</dbReference>
<dbReference type="AlphaFoldDB" id="A0A5B8NMZ2"/>
<dbReference type="InterPro" id="IPR041492">
    <property type="entry name" value="HAD_2"/>
</dbReference>
<dbReference type="SFLD" id="SFLDF00035">
    <property type="entry name" value="phosphoglycolate_phosphatase"/>
    <property type="match status" value="1"/>
</dbReference>
<organism evidence="1 2">
    <name type="scientific">Euhalothece natronophila Z-M001</name>
    <dbReference type="NCBI Taxonomy" id="522448"/>
    <lineage>
        <taxon>Bacteria</taxon>
        <taxon>Bacillati</taxon>
        <taxon>Cyanobacteriota</taxon>
        <taxon>Cyanophyceae</taxon>
        <taxon>Oscillatoriophycideae</taxon>
        <taxon>Chroococcales</taxon>
        <taxon>Halothecacae</taxon>
        <taxon>Halothece cluster</taxon>
        <taxon>Euhalothece</taxon>
    </lineage>
</organism>
<dbReference type="SFLD" id="SFLDG01129">
    <property type="entry name" value="C1.5:_HAD__Beta-PGM__Phosphata"/>
    <property type="match status" value="1"/>
</dbReference>
<dbReference type="Pfam" id="PF13419">
    <property type="entry name" value="HAD_2"/>
    <property type="match status" value="1"/>
</dbReference>
<reference evidence="1" key="1">
    <citation type="submission" date="2019-08" db="EMBL/GenBank/DDBJ databases">
        <title>Carotenoids and Carotenoid Binding Proteins in the Halophilic Cyanobacterium Euhalothece sp. ZM00.</title>
        <authorList>
            <person name="Cho S.M."/>
            <person name="Song J.Y."/>
            <person name="Park Y.-I."/>
        </authorList>
    </citation>
    <scope>NUCLEOTIDE SEQUENCE [LARGE SCALE GENOMIC DNA]</scope>
    <source>
        <strain evidence="1">Z-M001</strain>
    </source>
</reference>
<keyword evidence="1" id="KW-0378">Hydrolase</keyword>
<protein>
    <submittedName>
        <fullName evidence="1">HAD-IA family hydrolase</fullName>
    </submittedName>
</protein>
<dbReference type="InterPro" id="IPR036412">
    <property type="entry name" value="HAD-like_sf"/>
</dbReference>
<proteinExistence type="predicted"/>
<dbReference type="Gene3D" id="1.10.150.240">
    <property type="entry name" value="Putative phosphatase, domain 2"/>
    <property type="match status" value="1"/>
</dbReference>
<dbReference type="PANTHER" id="PTHR42896">
    <property type="entry name" value="XYLULOSE-1,5-BISPHOSPHATE (XUBP) PHOSPHATASE"/>
    <property type="match status" value="1"/>
</dbReference>
<dbReference type="SUPFAM" id="SSF56784">
    <property type="entry name" value="HAD-like"/>
    <property type="match status" value="1"/>
</dbReference>
<dbReference type="EMBL" id="CP042326">
    <property type="protein sequence ID" value="QDZ40307.1"/>
    <property type="molecule type" value="Genomic_DNA"/>
</dbReference>
<dbReference type="PANTHER" id="PTHR42896:SF2">
    <property type="entry name" value="CBBY-LIKE PROTEIN"/>
    <property type="match status" value="1"/>
</dbReference>
<keyword evidence="2" id="KW-1185">Reference proteome</keyword>
<dbReference type="Gene3D" id="3.40.50.1000">
    <property type="entry name" value="HAD superfamily/HAD-like"/>
    <property type="match status" value="1"/>
</dbReference>
<sequence length="249" mass="28144">MLFIFDVDGTLADTERHGHRVAFNQAFADAGLDWHWSESLYGKLLAISGGKERIRHYITHYLPESQHPSQGDQLIRQLHHAKSQYYRQLLENGKIPLRSGVKRLLEEAKVSGIRLAVATTSSLENTMALLNTYLQGDYYFEVIATGDMVENKKPYPDVYNYVLDKMKVTPEECLVFEDSQQGLSASMAAGLKTVITVNRYTLNQNFSNAILVIDQLGEPDQPFKVFHSKQVIQSSYFNVALAQGLLEVN</sequence>
<dbReference type="NCBIfam" id="TIGR01509">
    <property type="entry name" value="HAD-SF-IA-v3"/>
    <property type="match status" value="1"/>
</dbReference>
<dbReference type="InterPro" id="IPR044999">
    <property type="entry name" value="CbbY-like"/>
</dbReference>
<evidence type="ECO:0000313" key="2">
    <source>
        <dbReference type="Proteomes" id="UP000318453"/>
    </source>
</evidence>
<dbReference type="SFLD" id="SFLDS00003">
    <property type="entry name" value="Haloacid_Dehalogenase"/>
    <property type="match status" value="1"/>
</dbReference>
<dbReference type="InterPro" id="IPR023214">
    <property type="entry name" value="HAD_sf"/>
</dbReference>
<dbReference type="RefSeq" id="WP_146295990.1">
    <property type="nucleotide sequence ID" value="NZ_CP042326.1"/>
</dbReference>
<dbReference type="InterPro" id="IPR023198">
    <property type="entry name" value="PGP-like_dom2"/>
</dbReference>
<dbReference type="Proteomes" id="UP000318453">
    <property type="component" value="Chromosome"/>
</dbReference>
<dbReference type="KEGG" id="enn:FRE64_10285"/>
<dbReference type="InterPro" id="IPR006439">
    <property type="entry name" value="HAD-SF_hydro_IA"/>
</dbReference>
<evidence type="ECO:0000313" key="1">
    <source>
        <dbReference type="EMBL" id="QDZ40307.1"/>
    </source>
</evidence>
<gene>
    <name evidence="1" type="ORF">FRE64_10285</name>
</gene>
<name>A0A5B8NMZ2_9CHRO</name>
<accession>A0A5B8NMZ2</accession>
<dbReference type="OrthoDB" id="9797743at2"/>